<feature type="domain" description="Calcineurin-like phosphoesterase" evidence="3">
    <location>
        <begin position="47"/>
        <end position="213"/>
    </location>
</feature>
<evidence type="ECO:0000313" key="5">
    <source>
        <dbReference type="Proteomes" id="UP000824262"/>
    </source>
</evidence>
<evidence type="ECO:0000259" key="3">
    <source>
        <dbReference type="Pfam" id="PF00149"/>
    </source>
</evidence>
<dbReference type="AlphaFoldDB" id="A0A9D1CRX7"/>
<dbReference type="GO" id="GO:0008758">
    <property type="term" value="F:UDP-2,3-diacylglucosamine hydrolase activity"/>
    <property type="evidence" value="ECO:0007669"/>
    <property type="project" value="TreeGrafter"/>
</dbReference>
<dbReference type="Proteomes" id="UP000824262">
    <property type="component" value="Unassembled WGS sequence"/>
</dbReference>
<dbReference type="PANTHER" id="PTHR31302:SF31">
    <property type="entry name" value="PHOSPHODIESTERASE YAEI"/>
    <property type="match status" value="1"/>
</dbReference>
<dbReference type="Gene3D" id="3.60.21.10">
    <property type="match status" value="1"/>
</dbReference>
<dbReference type="PANTHER" id="PTHR31302">
    <property type="entry name" value="TRANSMEMBRANE PROTEIN WITH METALLOPHOSPHOESTERASE DOMAIN-RELATED"/>
    <property type="match status" value="1"/>
</dbReference>
<gene>
    <name evidence="4" type="ORF">IAB77_01800</name>
</gene>
<name>A0A9D1CRX7_9FIRM</name>
<dbReference type="InterPro" id="IPR051158">
    <property type="entry name" value="Metallophosphoesterase_sf"/>
</dbReference>
<dbReference type="InterPro" id="IPR029052">
    <property type="entry name" value="Metallo-depent_PP-like"/>
</dbReference>
<dbReference type="SUPFAM" id="SSF56300">
    <property type="entry name" value="Metallo-dependent phosphatases"/>
    <property type="match status" value="1"/>
</dbReference>
<sequence length="275" mass="29418">MRNPARLALAAAAGAAGALALASKYGLGVTVYEPAYGRLPDAFDGFHIVHLSDLHCARFGRDNSRLVSAVAALEPDLIALTGDFLDRNAPRELPAISALCSALVRIAPVFFVSGNHDWSSGGMDELPGALGRAGVRCLRGEYVPLTRAGGRIIVCGAEDPSAGPGTARPDALVAELRREYPEDFVLLLGHRNHWHARYPALDVDLVLCGHAHGGIIRLPGLGGLLGNDARFFPKYDAGLYRGQYDMIVSRGLGNSVPIPRFLNIPEIVSVRLRKK</sequence>
<evidence type="ECO:0000256" key="1">
    <source>
        <dbReference type="ARBA" id="ARBA00022723"/>
    </source>
</evidence>
<protein>
    <submittedName>
        <fullName evidence="4">Metallophosphoesterase</fullName>
    </submittedName>
</protein>
<evidence type="ECO:0000313" key="4">
    <source>
        <dbReference type="EMBL" id="HIQ77976.1"/>
    </source>
</evidence>
<reference evidence="4" key="1">
    <citation type="submission" date="2020-10" db="EMBL/GenBank/DDBJ databases">
        <authorList>
            <person name="Gilroy R."/>
        </authorList>
    </citation>
    <scope>NUCLEOTIDE SEQUENCE</scope>
    <source>
        <strain evidence="4">ChiBcolR7-354</strain>
    </source>
</reference>
<evidence type="ECO:0000256" key="2">
    <source>
        <dbReference type="ARBA" id="ARBA00022801"/>
    </source>
</evidence>
<dbReference type="InterPro" id="IPR004843">
    <property type="entry name" value="Calcineurin-like_PHP"/>
</dbReference>
<dbReference type="GO" id="GO:0009245">
    <property type="term" value="P:lipid A biosynthetic process"/>
    <property type="evidence" value="ECO:0007669"/>
    <property type="project" value="TreeGrafter"/>
</dbReference>
<organism evidence="4 5">
    <name type="scientific">Candidatus Scatomorpha intestinavium</name>
    <dbReference type="NCBI Taxonomy" id="2840922"/>
    <lineage>
        <taxon>Bacteria</taxon>
        <taxon>Bacillati</taxon>
        <taxon>Bacillota</taxon>
        <taxon>Clostridia</taxon>
        <taxon>Eubacteriales</taxon>
        <taxon>Candidatus Scatomorpha</taxon>
    </lineage>
</organism>
<keyword evidence="2" id="KW-0378">Hydrolase</keyword>
<dbReference type="GO" id="GO:0016020">
    <property type="term" value="C:membrane"/>
    <property type="evidence" value="ECO:0007669"/>
    <property type="project" value="GOC"/>
</dbReference>
<proteinExistence type="predicted"/>
<accession>A0A9D1CRX7</accession>
<keyword evidence="1" id="KW-0479">Metal-binding</keyword>
<comment type="caution">
    <text evidence="4">The sequence shown here is derived from an EMBL/GenBank/DDBJ whole genome shotgun (WGS) entry which is preliminary data.</text>
</comment>
<reference evidence="4" key="2">
    <citation type="journal article" date="2021" name="PeerJ">
        <title>Extensive microbial diversity within the chicken gut microbiome revealed by metagenomics and culture.</title>
        <authorList>
            <person name="Gilroy R."/>
            <person name="Ravi A."/>
            <person name="Getino M."/>
            <person name="Pursley I."/>
            <person name="Horton D.L."/>
            <person name="Alikhan N.F."/>
            <person name="Baker D."/>
            <person name="Gharbi K."/>
            <person name="Hall N."/>
            <person name="Watson M."/>
            <person name="Adriaenssens E.M."/>
            <person name="Foster-Nyarko E."/>
            <person name="Jarju S."/>
            <person name="Secka A."/>
            <person name="Antonio M."/>
            <person name="Oren A."/>
            <person name="Chaudhuri R.R."/>
            <person name="La Ragione R."/>
            <person name="Hildebrand F."/>
            <person name="Pallen M.J."/>
        </authorList>
    </citation>
    <scope>NUCLEOTIDE SEQUENCE</scope>
    <source>
        <strain evidence="4">ChiBcolR7-354</strain>
    </source>
</reference>
<dbReference type="GO" id="GO:0046872">
    <property type="term" value="F:metal ion binding"/>
    <property type="evidence" value="ECO:0007669"/>
    <property type="project" value="UniProtKB-KW"/>
</dbReference>
<dbReference type="Pfam" id="PF00149">
    <property type="entry name" value="Metallophos"/>
    <property type="match status" value="1"/>
</dbReference>
<dbReference type="EMBL" id="DVGA01000023">
    <property type="protein sequence ID" value="HIQ77976.1"/>
    <property type="molecule type" value="Genomic_DNA"/>
</dbReference>